<dbReference type="PANTHER" id="PTHR46986:SF1">
    <property type="entry name" value="ENDORIBONUCLEASE YBEY, CHLOROPLASTIC"/>
    <property type="match status" value="1"/>
</dbReference>
<dbReference type="GO" id="GO:0004519">
    <property type="term" value="F:endonuclease activity"/>
    <property type="evidence" value="ECO:0007669"/>
    <property type="project" value="UniProtKB-KW"/>
</dbReference>
<comment type="caution">
    <text evidence="8">The sequence shown here is derived from an EMBL/GenBank/DDBJ whole genome shotgun (WGS) entry which is preliminary data.</text>
</comment>
<dbReference type="InterPro" id="IPR002036">
    <property type="entry name" value="YbeY"/>
</dbReference>
<dbReference type="PROSITE" id="PS01306">
    <property type="entry name" value="UPF0054"/>
    <property type="match status" value="1"/>
</dbReference>
<dbReference type="GO" id="GO:0006364">
    <property type="term" value="P:rRNA processing"/>
    <property type="evidence" value="ECO:0007669"/>
    <property type="project" value="InterPro"/>
</dbReference>
<evidence type="ECO:0000256" key="1">
    <source>
        <dbReference type="ARBA" id="ARBA00001947"/>
    </source>
</evidence>
<dbReference type="AlphaFoldDB" id="A0A1G2CIQ3"/>
<evidence type="ECO:0000256" key="4">
    <source>
        <dbReference type="ARBA" id="ARBA00022723"/>
    </source>
</evidence>
<dbReference type="Gene3D" id="3.40.390.30">
    <property type="entry name" value="Metalloproteases ('zincins'), catalytic domain"/>
    <property type="match status" value="1"/>
</dbReference>
<dbReference type="GO" id="GO:0046872">
    <property type="term" value="F:metal ion binding"/>
    <property type="evidence" value="ECO:0007669"/>
    <property type="project" value="UniProtKB-KW"/>
</dbReference>
<dbReference type="EMBL" id="MHKZ01000001">
    <property type="protein sequence ID" value="OGZ01273.1"/>
    <property type="molecule type" value="Genomic_DNA"/>
</dbReference>
<sequence length="140" mass="16172">MEKGQKDNILRKKLERLASKMAKMALVAGRARGKARIIDIFLLDDAEMKRLKKRFLPREKGPANVLSFSEPKGWPRPKEEPEKLGEVYLNTDLTGSKMDKLIPLLLHGVLHLLGYDHKKKNDRIKMEKLEKEIMKQISNV</sequence>
<dbReference type="NCBIfam" id="TIGR00043">
    <property type="entry name" value="rRNA maturation RNase YbeY"/>
    <property type="match status" value="1"/>
</dbReference>
<accession>A0A1G2CIQ3</accession>
<keyword evidence="6" id="KW-0378">Hydrolase</keyword>
<reference evidence="8 9" key="1">
    <citation type="journal article" date="2016" name="Nat. Commun.">
        <title>Thousands of microbial genomes shed light on interconnected biogeochemical processes in an aquifer system.</title>
        <authorList>
            <person name="Anantharaman K."/>
            <person name="Brown C.T."/>
            <person name="Hug L.A."/>
            <person name="Sharon I."/>
            <person name="Castelle C.J."/>
            <person name="Probst A.J."/>
            <person name="Thomas B.C."/>
            <person name="Singh A."/>
            <person name="Wilkins M.J."/>
            <person name="Karaoz U."/>
            <person name="Brodie E.L."/>
            <person name="Williams K.H."/>
            <person name="Hubbard S.S."/>
            <person name="Banfield J.F."/>
        </authorList>
    </citation>
    <scope>NUCLEOTIDE SEQUENCE [LARGE SCALE GENOMIC DNA]</scope>
</reference>
<evidence type="ECO:0000256" key="6">
    <source>
        <dbReference type="ARBA" id="ARBA00022801"/>
    </source>
</evidence>
<gene>
    <name evidence="8" type="ORF">A3B13_03210</name>
</gene>
<evidence type="ECO:0000313" key="9">
    <source>
        <dbReference type="Proteomes" id="UP000176287"/>
    </source>
</evidence>
<evidence type="ECO:0000256" key="3">
    <source>
        <dbReference type="ARBA" id="ARBA00022722"/>
    </source>
</evidence>
<organism evidence="8 9">
    <name type="scientific">Candidatus Liptonbacteria bacterium RIFCSPLOWO2_01_FULL_45_15</name>
    <dbReference type="NCBI Taxonomy" id="1798649"/>
    <lineage>
        <taxon>Bacteria</taxon>
        <taxon>Candidatus Liptoniibacteriota</taxon>
    </lineage>
</organism>
<evidence type="ECO:0000256" key="7">
    <source>
        <dbReference type="ARBA" id="ARBA00022833"/>
    </source>
</evidence>
<dbReference type="STRING" id="1798649.A3B13_03210"/>
<name>A0A1G2CIQ3_9BACT</name>
<dbReference type="PANTHER" id="PTHR46986">
    <property type="entry name" value="ENDORIBONUCLEASE YBEY, CHLOROPLASTIC"/>
    <property type="match status" value="1"/>
</dbReference>
<evidence type="ECO:0000256" key="5">
    <source>
        <dbReference type="ARBA" id="ARBA00022759"/>
    </source>
</evidence>
<keyword evidence="5" id="KW-0255">Endonuclease</keyword>
<keyword evidence="7" id="KW-0862">Zinc</keyword>
<dbReference type="Pfam" id="PF02130">
    <property type="entry name" value="YbeY"/>
    <property type="match status" value="1"/>
</dbReference>
<keyword evidence="3" id="KW-0540">Nuclease</keyword>
<proteinExistence type="inferred from homology"/>
<evidence type="ECO:0000256" key="2">
    <source>
        <dbReference type="ARBA" id="ARBA00010875"/>
    </source>
</evidence>
<evidence type="ECO:0000313" key="8">
    <source>
        <dbReference type="EMBL" id="OGZ01273.1"/>
    </source>
</evidence>
<dbReference type="InterPro" id="IPR023091">
    <property type="entry name" value="MetalPrtase_cat_dom_sf_prd"/>
</dbReference>
<dbReference type="GO" id="GO:0004222">
    <property type="term" value="F:metalloendopeptidase activity"/>
    <property type="evidence" value="ECO:0007669"/>
    <property type="project" value="InterPro"/>
</dbReference>
<dbReference type="InterPro" id="IPR020549">
    <property type="entry name" value="YbeY_CS"/>
</dbReference>
<dbReference type="SUPFAM" id="SSF55486">
    <property type="entry name" value="Metalloproteases ('zincins'), catalytic domain"/>
    <property type="match status" value="1"/>
</dbReference>
<protein>
    <submittedName>
        <fullName evidence="8">rRNA maturation RNase YbeY</fullName>
    </submittedName>
</protein>
<comment type="similarity">
    <text evidence="2">Belongs to the endoribonuclease YbeY family.</text>
</comment>
<comment type="cofactor">
    <cofactor evidence="1">
        <name>Zn(2+)</name>
        <dbReference type="ChEBI" id="CHEBI:29105"/>
    </cofactor>
</comment>
<dbReference type="Proteomes" id="UP000176287">
    <property type="component" value="Unassembled WGS sequence"/>
</dbReference>
<keyword evidence="4" id="KW-0479">Metal-binding</keyword>